<comment type="caution">
    <text evidence="2">The sequence shown here is derived from an EMBL/GenBank/DDBJ whole genome shotgun (WGS) entry which is preliminary data.</text>
</comment>
<protein>
    <submittedName>
        <fullName evidence="2">Uncharacterized protein</fullName>
    </submittedName>
</protein>
<dbReference type="EMBL" id="SDRB02003289">
    <property type="protein sequence ID" value="THG18006.1"/>
    <property type="molecule type" value="Genomic_DNA"/>
</dbReference>
<proteinExistence type="predicted"/>
<dbReference type="PANTHER" id="PTHR37242:SF1">
    <property type="entry name" value="OS09G0569450 PROTEIN"/>
    <property type="match status" value="1"/>
</dbReference>
<dbReference type="Proteomes" id="UP000306102">
    <property type="component" value="Unassembled WGS sequence"/>
</dbReference>
<feature type="compositionally biased region" description="Pro residues" evidence="1">
    <location>
        <begin position="9"/>
        <end position="32"/>
    </location>
</feature>
<accession>A0A4S4EPF8</accession>
<gene>
    <name evidence="2" type="ORF">TEA_001401</name>
</gene>
<dbReference type="PANTHER" id="PTHR37242">
    <property type="entry name" value="OS09G0569450 PROTEIN"/>
    <property type="match status" value="1"/>
</dbReference>
<keyword evidence="3" id="KW-1185">Reference proteome</keyword>
<organism evidence="2 3">
    <name type="scientific">Camellia sinensis var. sinensis</name>
    <name type="common">China tea</name>
    <dbReference type="NCBI Taxonomy" id="542762"/>
    <lineage>
        <taxon>Eukaryota</taxon>
        <taxon>Viridiplantae</taxon>
        <taxon>Streptophyta</taxon>
        <taxon>Embryophyta</taxon>
        <taxon>Tracheophyta</taxon>
        <taxon>Spermatophyta</taxon>
        <taxon>Magnoliopsida</taxon>
        <taxon>eudicotyledons</taxon>
        <taxon>Gunneridae</taxon>
        <taxon>Pentapetalae</taxon>
        <taxon>asterids</taxon>
        <taxon>Ericales</taxon>
        <taxon>Theaceae</taxon>
        <taxon>Camellia</taxon>
    </lineage>
</organism>
<sequence length="173" mass="19486">MVELEELGPPLPPPQASSDAAPPPQPAPPPRFDPSRMIGIIRRKALIKDLAAVYHAECLAYCQELLELQRKWEETQAEHLSQTSVIPLSPEELSVKVLKPRSGYVKGLGLRPSSSMKTIVAPAKNSDYVQCLEMQIAQQNEQIARFQKSEKKQSKKIQSIIECLTQKRYHVKF</sequence>
<dbReference type="AlphaFoldDB" id="A0A4S4EPF8"/>
<name>A0A4S4EPF8_CAMSN</name>
<reference evidence="2 3" key="1">
    <citation type="journal article" date="2018" name="Proc. Natl. Acad. Sci. U.S.A.">
        <title>Draft genome sequence of Camellia sinensis var. sinensis provides insights into the evolution of the tea genome and tea quality.</title>
        <authorList>
            <person name="Wei C."/>
            <person name="Yang H."/>
            <person name="Wang S."/>
            <person name="Zhao J."/>
            <person name="Liu C."/>
            <person name="Gao L."/>
            <person name="Xia E."/>
            <person name="Lu Y."/>
            <person name="Tai Y."/>
            <person name="She G."/>
            <person name="Sun J."/>
            <person name="Cao H."/>
            <person name="Tong W."/>
            <person name="Gao Q."/>
            <person name="Li Y."/>
            <person name="Deng W."/>
            <person name="Jiang X."/>
            <person name="Wang W."/>
            <person name="Chen Q."/>
            <person name="Zhang S."/>
            <person name="Li H."/>
            <person name="Wu J."/>
            <person name="Wang P."/>
            <person name="Li P."/>
            <person name="Shi C."/>
            <person name="Zheng F."/>
            <person name="Jian J."/>
            <person name="Huang B."/>
            <person name="Shan D."/>
            <person name="Shi M."/>
            <person name="Fang C."/>
            <person name="Yue Y."/>
            <person name="Li F."/>
            <person name="Li D."/>
            <person name="Wei S."/>
            <person name="Han B."/>
            <person name="Jiang C."/>
            <person name="Yin Y."/>
            <person name="Xia T."/>
            <person name="Zhang Z."/>
            <person name="Bennetzen J.L."/>
            <person name="Zhao S."/>
            <person name="Wan X."/>
        </authorList>
    </citation>
    <scope>NUCLEOTIDE SEQUENCE [LARGE SCALE GENOMIC DNA]</scope>
    <source>
        <strain evidence="3">cv. Shuchazao</strain>
        <tissue evidence="2">Leaf</tissue>
    </source>
</reference>
<evidence type="ECO:0000313" key="3">
    <source>
        <dbReference type="Proteomes" id="UP000306102"/>
    </source>
</evidence>
<evidence type="ECO:0000313" key="2">
    <source>
        <dbReference type="EMBL" id="THG18006.1"/>
    </source>
</evidence>
<evidence type="ECO:0000256" key="1">
    <source>
        <dbReference type="SAM" id="MobiDB-lite"/>
    </source>
</evidence>
<feature type="region of interest" description="Disordered" evidence="1">
    <location>
        <begin position="1"/>
        <end position="35"/>
    </location>
</feature>